<evidence type="ECO:0008006" key="3">
    <source>
        <dbReference type="Google" id="ProtNLM"/>
    </source>
</evidence>
<gene>
    <name evidence="1" type="ORF">HXX08_23660</name>
</gene>
<reference evidence="1 2" key="1">
    <citation type="submission" date="2020-06" db="EMBL/GenBank/DDBJ databases">
        <title>Anoxygenic phototrophic Chloroflexota member uses a Type I reaction center.</title>
        <authorList>
            <person name="Tsuji J.M."/>
            <person name="Shaw N.A."/>
            <person name="Nagashima S."/>
            <person name="Venkiteswaran J."/>
            <person name="Schiff S.L."/>
            <person name="Hanada S."/>
            <person name="Tank M."/>
            <person name="Neufeld J.D."/>
        </authorList>
    </citation>
    <scope>NUCLEOTIDE SEQUENCE [LARGE SCALE GENOMIC DNA]</scope>
    <source>
        <strain evidence="1">L227-S17</strain>
    </source>
</reference>
<name>A0A8T7M9K6_9CHLR</name>
<dbReference type="SUPFAM" id="SSF51126">
    <property type="entry name" value="Pectin lyase-like"/>
    <property type="match status" value="1"/>
</dbReference>
<dbReference type="AlphaFoldDB" id="A0A8T7M9K6"/>
<organism evidence="1 2">
    <name type="scientific">Candidatus Chlorohelix allophototropha</name>
    <dbReference type="NCBI Taxonomy" id="3003348"/>
    <lineage>
        <taxon>Bacteria</taxon>
        <taxon>Bacillati</taxon>
        <taxon>Chloroflexota</taxon>
        <taxon>Chloroflexia</taxon>
        <taxon>Candidatus Chloroheliales</taxon>
        <taxon>Candidatus Chloroheliaceae</taxon>
        <taxon>Candidatus Chlorohelix</taxon>
    </lineage>
</organism>
<dbReference type="Gene3D" id="2.160.20.10">
    <property type="entry name" value="Single-stranded right-handed beta-helix, Pectin lyase-like"/>
    <property type="match status" value="1"/>
</dbReference>
<dbReference type="Proteomes" id="UP000521676">
    <property type="component" value="Unassembled WGS sequence"/>
</dbReference>
<evidence type="ECO:0000313" key="2">
    <source>
        <dbReference type="Proteomes" id="UP000521676"/>
    </source>
</evidence>
<sequence length="646" mass="65966">MHKVLTTRKMKGIAGSLVAIALLLSVNLFSVHAVNNCTLAALTTIVGTGGTLDFACATDTTITLTAELTITNDLTLTNTGAGKVTISGDTKYRIFYVNSNKTLSLTNLNLTNGNGAGTGPGGAIYNNGTLTLTNSSLYSNNSTFGGGAIYNNNGTLSITNSSLYSNTSSGIGGAIYSGGSSSTLTITDSTLSNNSANNSGGAIVNDGGGEFWLTNSSLYNNSVGTSGGAIFNNTSSTITITNSSLYGNSANNSGGAIINYGNVSLINATFVDNTGTGNGRTIYNSGGTFDIKNSLLQGSNICNSSIIDGGYNLEVAGTSCGFSNNNVVTTNAKLGAPGNNGGPTPTIALLEGSPAIDAIPLSACNAAFGMRPPVNGLLSALPNGNSVYTDQRRVSRPQGAACDIGAFEFAGAHPADLIPQLRVSPDRVVANNLENLISFSFKVKNIGIGSAGNIVITIPVLQGLDVGYLEGASAGVWVTQVTASSVTIALPTIEKDSEAHGTLVFRPNANAVVGTQIEVRYALTYNDEVNGGKALNSNSQRFVFGEVESNRDESKGAVQPGAAVSANVGEKVSIVQTGYLADELVSQWYTAPDGNSVSLGVQRANAKGEVTIVVDTAGLSGDYAIVGYGNRSEVTEVNILTVVSAS</sequence>
<dbReference type="InterPro" id="IPR011050">
    <property type="entry name" value="Pectin_lyase_fold/virulence"/>
</dbReference>
<dbReference type="EMBL" id="JACATZ010000003">
    <property type="protein sequence ID" value="NWJ48868.1"/>
    <property type="molecule type" value="Genomic_DNA"/>
</dbReference>
<dbReference type="NCBIfam" id="NF041518">
    <property type="entry name" value="choice_anch_Q"/>
    <property type="match status" value="2"/>
</dbReference>
<proteinExistence type="predicted"/>
<comment type="caution">
    <text evidence="1">The sequence shown here is derived from an EMBL/GenBank/DDBJ whole genome shotgun (WGS) entry which is preliminary data.</text>
</comment>
<dbReference type="InterPro" id="IPR059226">
    <property type="entry name" value="Choice_anch_Q_dom"/>
</dbReference>
<dbReference type="InterPro" id="IPR012334">
    <property type="entry name" value="Pectin_lyas_fold"/>
</dbReference>
<protein>
    <recommendedName>
        <fullName evidence="3">CSLREA domain-containing protein</fullName>
    </recommendedName>
</protein>
<accession>A0A8T7M9K6</accession>
<evidence type="ECO:0000313" key="1">
    <source>
        <dbReference type="EMBL" id="NWJ48868.1"/>
    </source>
</evidence>